<dbReference type="InterPro" id="IPR000780">
    <property type="entry name" value="CheR_MeTrfase"/>
</dbReference>
<dbReference type="InterPro" id="IPR022641">
    <property type="entry name" value="CheR_N"/>
</dbReference>
<organism evidence="2 3">
    <name type="scientific">Paraburkholderia phenoliruptrix</name>
    <dbReference type="NCBI Taxonomy" id="252970"/>
    <lineage>
        <taxon>Bacteria</taxon>
        <taxon>Pseudomonadati</taxon>
        <taxon>Pseudomonadota</taxon>
        <taxon>Betaproteobacteria</taxon>
        <taxon>Burkholderiales</taxon>
        <taxon>Burkholderiaceae</taxon>
        <taxon>Paraburkholderia</taxon>
    </lineage>
</organism>
<dbReference type="Gene3D" id="3.40.50.150">
    <property type="entry name" value="Vaccinia Virus protein VP39"/>
    <property type="match status" value="1"/>
</dbReference>
<protein>
    <recommendedName>
        <fullName evidence="1">CheR-type methyltransferase domain-containing protein</fullName>
    </recommendedName>
</protein>
<dbReference type="InterPro" id="IPR050903">
    <property type="entry name" value="Bact_Chemotaxis_MeTrfase"/>
</dbReference>
<dbReference type="InterPro" id="IPR022642">
    <property type="entry name" value="CheR_C"/>
</dbReference>
<dbReference type="PROSITE" id="PS50123">
    <property type="entry name" value="CHER"/>
    <property type="match status" value="1"/>
</dbReference>
<name>A0A6J5AGX7_9BURK</name>
<dbReference type="EMBL" id="CADIKB010000006">
    <property type="protein sequence ID" value="CAB3668522.1"/>
    <property type="molecule type" value="Genomic_DNA"/>
</dbReference>
<dbReference type="AlphaFoldDB" id="A0A6J5AGX7"/>
<reference evidence="2 3" key="1">
    <citation type="submission" date="2020-04" db="EMBL/GenBank/DDBJ databases">
        <authorList>
            <person name="De Canck E."/>
        </authorList>
    </citation>
    <scope>NUCLEOTIDE SEQUENCE [LARGE SCALE GENOMIC DNA]</scope>
    <source>
        <strain evidence="2 3">LMG 22037</strain>
    </source>
</reference>
<dbReference type="PANTHER" id="PTHR24422">
    <property type="entry name" value="CHEMOTAXIS PROTEIN METHYLTRANSFERASE"/>
    <property type="match status" value="1"/>
</dbReference>
<evidence type="ECO:0000313" key="2">
    <source>
        <dbReference type="EMBL" id="CAB3668522.1"/>
    </source>
</evidence>
<dbReference type="Pfam" id="PF01739">
    <property type="entry name" value="CheR"/>
    <property type="match status" value="1"/>
</dbReference>
<gene>
    <name evidence="2" type="ORF">LMG22037_01832</name>
</gene>
<dbReference type="SUPFAM" id="SSF47757">
    <property type="entry name" value="Chemotaxis receptor methyltransferase CheR, N-terminal domain"/>
    <property type="match status" value="1"/>
</dbReference>
<feature type="domain" description="CheR-type methyltransferase" evidence="1">
    <location>
        <begin position="29"/>
        <end position="303"/>
    </location>
</feature>
<dbReference type="PANTHER" id="PTHR24422:SF8">
    <property type="entry name" value="CHEMOTAXIS PROTEIN"/>
    <property type="match status" value="1"/>
</dbReference>
<dbReference type="Proteomes" id="UP000494249">
    <property type="component" value="Unassembled WGS sequence"/>
</dbReference>
<proteinExistence type="predicted"/>
<dbReference type="InterPro" id="IPR029063">
    <property type="entry name" value="SAM-dependent_MTases_sf"/>
</dbReference>
<dbReference type="SMART" id="SM00138">
    <property type="entry name" value="MeTrc"/>
    <property type="match status" value="1"/>
</dbReference>
<sequence>MNGDDKRHESNARVRAGKTEIAMSQAELDAPQRMSDFDIELKLLLEAIYLKYQHDFRHYAMSSLRRRLAQALDEFGLGTLSQLQDRILRDGDQFSRLFQYLTVQVSDMFRDPAYFLALREHVLPRLRTYPSIKVWVAGCSTGEELWSLKILFDEEGLTERTLFYATDINPDALARAEAGIYALDRIQGFTQNYLAAGGTRSLSDYYHAAYSGARFAGSLKGRVVFADHSLSTDEVFLEAHLVSCRNVLIYFDRGLQDRALGLFENALVRRGFLGLGSKETLRFSRHYDAFDEFRPGERIYQKR</sequence>
<accession>A0A6J5AGX7</accession>
<dbReference type="PRINTS" id="PR00996">
    <property type="entry name" value="CHERMTFRASE"/>
</dbReference>
<dbReference type="Pfam" id="PF03705">
    <property type="entry name" value="CheR_N"/>
    <property type="match status" value="1"/>
</dbReference>
<dbReference type="GO" id="GO:0008757">
    <property type="term" value="F:S-adenosylmethionine-dependent methyltransferase activity"/>
    <property type="evidence" value="ECO:0007669"/>
    <property type="project" value="InterPro"/>
</dbReference>
<evidence type="ECO:0000313" key="3">
    <source>
        <dbReference type="Proteomes" id="UP000494249"/>
    </source>
</evidence>
<evidence type="ECO:0000259" key="1">
    <source>
        <dbReference type="PROSITE" id="PS50123"/>
    </source>
</evidence>
<dbReference type="SUPFAM" id="SSF53335">
    <property type="entry name" value="S-adenosyl-L-methionine-dependent methyltransferases"/>
    <property type="match status" value="1"/>
</dbReference>